<comment type="caution">
    <text evidence="1">The sequence shown here is derived from an EMBL/GenBank/DDBJ whole genome shotgun (WGS) entry which is preliminary data.</text>
</comment>
<accession>A0A7Z0ED69</accession>
<organism evidence="1 2">
    <name type="scientific">Glaciibacter psychrotolerans</name>
    <dbReference type="NCBI Taxonomy" id="670054"/>
    <lineage>
        <taxon>Bacteria</taxon>
        <taxon>Bacillati</taxon>
        <taxon>Actinomycetota</taxon>
        <taxon>Actinomycetes</taxon>
        <taxon>Micrococcales</taxon>
        <taxon>Microbacteriaceae</taxon>
        <taxon>Glaciibacter</taxon>
    </lineage>
</organism>
<dbReference type="RefSeq" id="WP_281369784.1">
    <property type="nucleotide sequence ID" value="NZ_JACCFM010000001.1"/>
</dbReference>
<proteinExistence type="predicted"/>
<evidence type="ECO:0000313" key="1">
    <source>
        <dbReference type="EMBL" id="NYJ18854.1"/>
    </source>
</evidence>
<name>A0A7Z0ED69_9MICO</name>
<protein>
    <submittedName>
        <fullName evidence="1">Uncharacterized protein</fullName>
    </submittedName>
</protein>
<reference evidence="1 2" key="1">
    <citation type="submission" date="2020-07" db="EMBL/GenBank/DDBJ databases">
        <title>Sequencing the genomes of 1000 actinobacteria strains.</title>
        <authorList>
            <person name="Klenk H.-P."/>
        </authorList>
    </citation>
    <scope>NUCLEOTIDE SEQUENCE [LARGE SCALE GENOMIC DNA]</scope>
    <source>
        <strain evidence="1 2">LI1</strain>
    </source>
</reference>
<dbReference type="Proteomes" id="UP000537260">
    <property type="component" value="Unassembled WGS sequence"/>
</dbReference>
<dbReference type="EMBL" id="JACCFM010000001">
    <property type="protein sequence ID" value="NYJ18854.1"/>
    <property type="molecule type" value="Genomic_DNA"/>
</dbReference>
<evidence type="ECO:0000313" key="2">
    <source>
        <dbReference type="Proteomes" id="UP000537260"/>
    </source>
</evidence>
<sequence length="44" mass="5015">MPSAPRRIQIDRPIDVVFDFFTHPAKDQKRGPDLDTAKALIEAH</sequence>
<gene>
    <name evidence="1" type="ORF">HNR05_000645</name>
</gene>
<keyword evidence="2" id="KW-1185">Reference proteome</keyword>
<dbReference type="AlphaFoldDB" id="A0A7Z0ED69"/>